<keyword evidence="2" id="KW-1185">Reference proteome</keyword>
<dbReference type="AlphaFoldDB" id="A0ABD0PEX2"/>
<name>A0ABD0PEX2_CIRMR</name>
<feature type="non-terminal residue" evidence="1">
    <location>
        <position position="1"/>
    </location>
</feature>
<gene>
    <name evidence="1" type="ORF">M9458_032596</name>
</gene>
<evidence type="ECO:0000313" key="2">
    <source>
        <dbReference type="Proteomes" id="UP001529510"/>
    </source>
</evidence>
<evidence type="ECO:0000313" key="1">
    <source>
        <dbReference type="EMBL" id="KAL0172285.1"/>
    </source>
</evidence>
<proteinExistence type="predicted"/>
<dbReference type="EMBL" id="JAMKFB020000016">
    <property type="protein sequence ID" value="KAL0172285.1"/>
    <property type="molecule type" value="Genomic_DNA"/>
</dbReference>
<feature type="non-terminal residue" evidence="1">
    <location>
        <position position="66"/>
    </location>
</feature>
<accession>A0ABD0PEX2</accession>
<reference evidence="1 2" key="1">
    <citation type="submission" date="2024-05" db="EMBL/GenBank/DDBJ databases">
        <title>Genome sequencing and assembly of Indian major carp, Cirrhinus mrigala (Hamilton, 1822).</title>
        <authorList>
            <person name="Mohindra V."/>
            <person name="Chowdhury L.M."/>
            <person name="Lal K."/>
            <person name="Jena J.K."/>
        </authorList>
    </citation>
    <scope>NUCLEOTIDE SEQUENCE [LARGE SCALE GENOMIC DNA]</scope>
    <source>
        <strain evidence="1">CM1030</strain>
        <tissue evidence="1">Blood</tissue>
    </source>
</reference>
<sequence>TATDTLTTSDQLFRLHQGSSVNDYTLHFRTLVAAGGWNEIALLGTYRQGLNPDIRAVMALYDDSIG</sequence>
<evidence type="ECO:0008006" key="3">
    <source>
        <dbReference type="Google" id="ProtNLM"/>
    </source>
</evidence>
<dbReference type="Proteomes" id="UP001529510">
    <property type="component" value="Unassembled WGS sequence"/>
</dbReference>
<comment type="caution">
    <text evidence="1">The sequence shown here is derived from an EMBL/GenBank/DDBJ whole genome shotgun (WGS) entry which is preliminary data.</text>
</comment>
<organism evidence="1 2">
    <name type="scientific">Cirrhinus mrigala</name>
    <name type="common">Mrigala</name>
    <dbReference type="NCBI Taxonomy" id="683832"/>
    <lineage>
        <taxon>Eukaryota</taxon>
        <taxon>Metazoa</taxon>
        <taxon>Chordata</taxon>
        <taxon>Craniata</taxon>
        <taxon>Vertebrata</taxon>
        <taxon>Euteleostomi</taxon>
        <taxon>Actinopterygii</taxon>
        <taxon>Neopterygii</taxon>
        <taxon>Teleostei</taxon>
        <taxon>Ostariophysi</taxon>
        <taxon>Cypriniformes</taxon>
        <taxon>Cyprinidae</taxon>
        <taxon>Labeoninae</taxon>
        <taxon>Labeonini</taxon>
        <taxon>Cirrhinus</taxon>
    </lineage>
</organism>
<protein>
    <recommendedName>
        <fullName evidence="3">Retrotransposon gag domain-containing protein</fullName>
    </recommendedName>
</protein>